<proteinExistence type="predicted"/>
<dbReference type="PANTHER" id="PTHR45710">
    <property type="entry name" value="C-TYPE LECTIN DOMAIN-CONTAINING PROTEIN 180"/>
    <property type="match status" value="1"/>
</dbReference>
<organism evidence="5 6">
    <name type="scientific">Channa striata</name>
    <name type="common">Snakehead murrel</name>
    <name type="synonym">Ophicephalus striatus</name>
    <dbReference type="NCBI Taxonomy" id="64152"/>
    <lineage>
        <taxon>Eukaryota</taxon>
        <taxon>Metazoa</taxon>
        <taxon>Chordata</taxon>
        <taxon>Craniata</taxon>
        <taxon>Vertebrata</taxon>
        <taxon>Euteleostomi</taxon>
        <taxon>Actinopterygii</taxon>
        <taxon>Neopterygii</taxon>
        <taxon>Teleostei</taxon>
        <taxon>Neoteleostei</taxon>
        <taxon>Acanthomorphata</taxon>
        <taxon>Anabantaria</taxon>
        <taxon>Anabantiformes</taxon>
        <taxon>Channoidei</taxon>
        <taxon>Channidae</taxon>
        <taxon>Channa</taxon>
    </lineage>
</organism>
<feature type="compositionally biased region" description="Basic and acidic residues" evidence="2">
    <location>
        <begin position="7"/>
        <end position="36"/>
    </location>
</feature>
<keyword evidence="3" id="KW-0472">Membrane</keyword>
<feature type="domain" description="C-type lectin" evidence="4">
    <location>
        <begin position="151"/>
        <end position="259"/>
    </location>
</feature>
<evidence type="ECO:0000313" key="5">
    <source>
        <dbReference type="EMBL" id="KAK2844719.1"/>
    </source>
</evidence>
<keyword evidence="3" id="KW-0812">Transmembrane</keyword>
<dbReference type="PROSITE" id="PS50041">
    <property type="entry name" value="C_TYPE_LECTIN_2"/>
    <property type="match status" value="1"/>
</dbReference>
<sequence>MEMQKIATEEELKKGDEGRIEPTLKDKTEEEAEPEHYAKLRPSENIYCESVYSGGPLITKEGSQSTGNARLYRAGCFFLTVICLILVLVVIILSVKIQNGSTACSERPKIQPKIQNCSLTPGCSFEDCQAHYYVQPKHLGCKQCANGWLTFGRSCFYLSTYRLSWEESQKNCTSRGGSLAVITSQSVQNFLTKEGKLSYWIGLRNNQDRWAWVNQTALQQSYWAADNSAGDCGMLCSGDPADRNWQKASCQMYSYFICQLQF</sequence>
<keyword evidence="3" id="KW-1133">Transmembrane helix</keyword>
<dbReference type="InterPro" id="IPR050828">
    <property type="entry name" value="C-type_lectin/matrix_domain"/>
</dbReference>
<dbReference type="InterPro" id="IPR001304">
    <property type="entry name" value="C-type_lectin-like"/>
</dbReference>
<dbReference type="AlphaFoldDB" id="A0AA88MUP7"/>
<dbReference type="SMART" id="SM00034">
    <property type="entry name" value="CLECT"/>
    <property type="match status" value="1"/>
</dbReference>
<reference evidence="5" key="1">
    <citation type="submission" date="2023-07" db="EMBL/GenBank/DDBJ databases">
        <title>Chromosome-level Genome Assembly of Striped Snakehead (Channa striata).</title>
        <authorList>
            <person name="Liu H."/>
        </authorList>
    </citation>
    <scope>NUCLEOTIDE SEQUENCE</scope>
    <source>
        <strain evidence="5">Gz</strain>
        <tissue evidence="5">Muscle</tissue>
    </source>
</reference>
<protein>
    <recommendedName>
        <fullName evidence="4">C-type lectin domain-containing protein</fullName>
    </recommendedName>
</protein>
<evidence type="ECO:0000256" key="2">
    <source>
        <dbReference type="SAM" id="MobiDB-lite"/>
    </source>
</evidence>
<dbReference type="InterPro" id="IPR016187">
    <property type="entry name" value="CTDL_fold"/>
</dbReference>
<dbReference type="Gene3D" id="3.10.100.10">
    <property type="entry name" value="Mannose-Binding Protein A, subunit A"/>
    <property type="match status" value="1"/>
</dbReference>
<evidence type="ECO:0000256" key="3">
    <source>
        <dbReference type="SAM" id="Phobius"/>
    </source>
</evidence>
<dbReference type="Pfam" id="PF00059">
    <property type="entry name" value="Lectin_C"/>
    <property type="match status" value="1"/>
</dbReference>
<feature type="transmembrane region" description="Helical" evidence="3">
    <location>
        <begin position="71"/>
        <end position="95"/>
    </location>
</feature>
<dbReference type="EMBL" id="JAUPFM010000008">
    <property type="protein sequence ID" value="KAK2844719.1"/>
    <property type="molecule type" value="Genomic_DNA"/>
</dbReference>
<dbReference type="PANTHER" id="PTHR45710:SF28">
    <property type="entry name" value="C-TYPE LECTIN DOMAIN FAMILY 4 MEMBER C ISOFORM 1"/>
    <property type="match status" value="1"/>
</dbReference>
<name>A0AA88MUP7_CHASR</name>
<gene>
    <name evidence="5" type="ORF">Q5P01_011378</name>
</gene>
<evidence type="ECO:0000313" key="6">
    <source>
        <dbReference type="Proteomes" id="UP001187415"/>
    </source>
</evidence>
<dbReference type="GO" id="GO:0005886">
    <property type="term" value="C:plasma membrane"/>
    <property type="evidence" value="ECO:0007669"/>
    <property type="project" value="UniProtKB-SubCell"/>
</dbReference>
<dbReference type="Proteomes" id="UP001187415">
    <property type="component" value="Unassembled WGS sequence"/>
</dbReference>
<evidence type="ECO:0000259" key="4">
    <source>
        <dbReference type="PROSITE" id="PS50041"/>
    </source>
</evidence>
<feature type="region of interest" description="Disordered" evidence="2">
    <location>
        <begin position="1"/>
        <end position="36"/>
    </location>
</feature>
<keyword evidence="6" id="KW-1185">Reference proteome</keyword>
<accession>A0AA88MUP7</accession>
<dbReference type="SUPFAM" id="SSF56436">
    <property type="entry name" value="C-type lectin-like"/>
    <property type="match status" value="1"/>
</dbReference>
<comment type="caution">
    <text evidence="5">The sequence shown here is derived from an EMBL/GenBank/DDBJ whole genome shotgun (WGS) entry which is preliminary data.</text>
</comment>
<dbReference type="InterPro" id="IPR016186">
    <property type="entry name" value="C-type_lectin-like/link_sf"/>
</dbReference>
<evidence type="ECO:0000256" key="1">
    <source>
        <dbReference type="ARBA" id="ARBA00004401"/>
    </source>
</evidence>
<comment type="subcellular location">
    <subcellularLocation>
        <location evidence="1">Cell membrane</location>
        <topology evidence="1">Single-pass type II membrane protein</topology>
    </subcellularLocation>
</comment>